<name>A0ABN2JD73_9MICO</name>
<keyword evidence="2" id="KW-0732">Signal</keyword>
<keyword evidence="1" id="KW-0812">Transmembrane</keyword>
<gene>
    <name evidence="3" type="ORF">GCM10009809_18590</name>
</gene>
<feature type="chain" id="PRO_5046608487" description="LPXTG-motif cell wall anchor domain-containing protein" evidence="2">
    <location>
        <begin position="24"/>
        <end position="557"/>
    </location>
</feature>
<feature type="signal peptide" evidence="2">
    <location>
        <begin position="1"/>
        <end position="23"/>
    </location>
</feature>
<evidence type="ECO:0000256" key="2">
    <source>
        <dbReference type="SAM" id="SignalP"/>
    </source>
</evidence>
<evidence type="ECO:0008006" key="5">
    <source>
        <dbReference type="Google" id="ProtNLM"/>
    </source>
</evidence>
<dbReference type="EMBL" id="BAAAPM010000003">
    <property type="protein sequence ID" value="GAA1723038.1"/>
    <property type="molecule type" value="Genomic_DNA"/>
</dbReference>
<keyword evidence="1" id="KW-1133">Transmembrane helix</keyword>
<keyword evidence="1" id="KW-0472">Membrane</keyword>
<accession>A0ABN2JD73</accession>
<dbReference type="RefSeq" id="WP_344247863.1">
    <property type="nucleotide sequence ID" value="NZ_BAAAPM010000003.1"/>
</dbReference>
<protein>
    <recommendedName>
        <fullName evidence="5">LPXTG-motif cell wall anchor domain-containing protein</fullName>
    </recommendedName>
</protein>
<organism evidence="3 4">
    <name type="scientific">Isoptericola hypogeus</name>
    <dbReference type="NCBI Taxonomy" id="300179"/>
    <lineage>
        <taxon>Bacteria</taxon>
        <taxon>Bacillati</taxon>
        <taxon>Actinomycetota</taxon>
        <taxon>Actinomycetes</taxon>
        <taxon>Micrococcales</taxon>
        <taxon>Promicromonosporaceae</taxon>
        <taxon>Isoptericola</taxon>
    </lineage>
</organism>
<dbReference type="Proteomes" id="UP001501138">
    <property type="component" value="Unassembled WGS sequence"/>
</dbReference>
<evidence type="ECO:0000313" key="4">
    <source>
        <dbReference type="Proteomes" id="UP001501138"/>
    </source>
</evidence>
<evidence type="ECO:0000256" key="1">
    <source>
        <dbReference type="SAM" id="Phobius"/>
    </source>
</evidence>
<proteinExistence type="predicted"/>
<comment type="caution">
    <text evidence="3">The sequence shown here is derived from an EMBL/GenBank/DDBJ whole genome shotgun (WGS) entry which is preliminary data.</text>
</comment>
<reference evidence="3 4" key="1">
    <citation type="journal article" date="2019" name="Int. J. Syst. Evol. Microbiol.">
        <title>The Global Catalogue of Microorganisms (GCM) 10K type strain sequencing project: providing services to taxonomists for standard genome sequencing and annotation.</title>
        <authorList>
            <consortium name="The Broad Institute Genomics Platform"/>
            <consortium name="The Broad Institute Genome Sequencing Center for Infectious Disease"/>
            <person name="Wu L."/>
            <person name="Ma J."/>
        </authorList>
    </citation>
    <scope>NUCLEOTIDE SEQUENCE [LARGE SCALE GENOMIC DNA]</scope>
    <source>
        <strain evidence="3 4">JCM 15589</strain>
    </source>
</reference>
<feature type="transmembrane region" description="Helical" evidence="1">
    <location>
        <begin position="528"/>
        <end position="550"/>
    </location>
</feature>
<evidence type="ECO:0000313" key="3">
    <source>
        <dbReference type="EMBL" id="GAA1723038.1"/>
    </source>
</evidence>
<sequence>MKRTLAGVAVSTLALGGMLVATAAPASAHTPEASATCDTLTVNLQAYADDRDGRTNTVTVTVDGATVIQTNFGGSYYNDEIDLVGSSSWSVSVDAWDGHDGTQYDWSDDGTLESCPAYQTGVYVYEKEEKDEPASWDNSLQQTFVTSRDGARFWTKGELPVEDLPEFVCGPGWAVQQDIVKLDEVWAGWPGTIEPPVGKLGRWLVQDGSVHQELSDLVEVPDCGTDSPEPVTLPEPTPVDVCGTDEDAVTLPTSELVTYAEQWNDDRSSVVVTATSKDGVELPEGTTTTWTFDFDTAACEVELPVTTPEVPQVTDLCGVENDEVGLPADSETVTYASTADGIVATAAEGYTLGELPEGYTSTGTTTATYAVSSEAFTDVDCALVPGDIAAVCESEVPYLGYEVGLPEGLVVDDETPLTVTFVNPDGEDYVVTDQPLAGSLLWPGASDTEPLQWPGWEQQADGSYVETDGNYAWTRDGVQVRFEVNPDYVTVVDYPAASTQCANPPGMGGGDVVAGATPEGPQLAATGATVAGVAGIAVLLVGGGATLFWLRRRLQER</sequence>
<keyword evidence="4" id="KW-1185">Reference proteome</keyword>